<proteinExistence type="predicted"/>
<dbReference type="RefSeq" id="WP_168037763.1">
    <property type="nucleotide sequence ID" value="NZ_JAATJH010000004.1"/>
</dbReference>
<keyword evidence="2" id="KW-0540">Nuclease</keyword>
<accession>A0ABX0XCL4</accession>
<evidence type="ECO:0000313" key="3">
    <source>
        <dbReference type="Proteomes" id="UP000770785"/>
    </source>
</evidence>
<evidence type="ECO:0000313" key="2">
    <source>
        <dbReference type="EMBL" id="NJC27000.1"/>
    </source>
</evidence>
<reference evidence="2 3" key="1">
    <citation type="submission" date="2020-03" db="EMBL/GenBank/DDBJ databases">
        <title>Genomic Encyclopedia of Type Strains, Phase IV (KMG-IV): sequencing the most valuable type-strain genomes for metagenomic binning, comparative biology and taxonomic classification.</title>
        <authorList>
            <person name="Goeker M."/>
        </authorList>
    </citation>
    <scope>NUCLEOTIDE SEQUENCE [LARGE SCALE GENOMIC DNA]</scope>
    <source>
        <strain evidence="2 3">DSM 105096</strain>
    </source>
</reference>
<dbReference type="InterPro" id="IPR011335">
    <property type="entry name" value="Restrct_endonuc-II-like"/>
</dbReference>
<dbReference type="PANTHER" id="PTHR36558:SF1">
    <property type="entry name" value="RESTRICTION ENDONUCLEASE DOMAIN-CONTAINING PROTEIN-RELATED"/>
    <property type="match status" value="1"/>
</dbReference>
<dbReference type="GO" id="GO:0004519">
    <property type="term" value="F:endonuclease activity"/>
    <property type="evidence" value="ECO:0007669"/>
    <property type="project" value="UniProtKB-KW"/>
</dbReference>
<dbReference type="CDD" id="cd06260">
    <property type="entry name" value="DUF820-like"/>
    <property type="match status" value="1"/>
</dbReference>
<name>A0ABX0XCL4_9BACT</name>
<dbReference type="EMBL" id="JAATJH010000004">
    <property type="protein sequence ID" value="NJC27000.1"/>
    <property type="molecule type" value="Genomic_DNA"/>
</dbReference>
<keyword evidence="2" id="KW-0378">Hydrolase</keyword>
<keyword evidence="2" id="KW-0255">Endonuclease</keyword>
<comment type="caution">
    <text evidence="2">The sequence shown here is derived from an EMBL/GenBank/DDBJ whole genome shotgun (WGS) entry which is preliminary data.</text>
</comment>
<dbReference type="Pfam" id="PF05685">
    <property type="entry name" value="Uma2"/>
    <property type="match status" value="1"/>
</dbReference>
<dbReference type="PANTHER" id="PTHR36558">
    <property type="entry name" value="GLR1098 PROTEIN"/>
    <property type="match status" value="1"/>
</dbReference>
<evidence type="ECO:0000259" key="1">
    <source>
        <dbReference type="Pfam" id="PF05685"/>
    </source>
</evidence>
<protein>
    <submittedName>
        <fullName evidence="2">Uma2 family endonuclease</fullName>
    </submittedName>
</protein>
<keyword evidence="3" id="KW-1185">Reference proteome</keyword>
<feature type="domain" description="Putative restriction endonuclease" evidence="1">
    <location>
        <begin position="12"/>
        <end position="174"/>
    </location>
</feature>
<dbReference type="InterPro" id="IPR008538">
    <property type="entry name" value="Uma2"/>
</dbReference>
<sequence>MGLPEEKYLTLADYLTIERAGDQRYEYHLGEIFAMAGGTVEHGVICGNVYAALRSATQQTGACQAFTSEIKVEIKSAKRYVYPDAGLACPKLIKSATLTGAITNPRLIVEVISASSEGYDRGAKLRYYFSVPSLQEYVLVDQDQPFVTIFRRRGDLMKMDTYDGIDAAVPLESVVAEIALKDIYENVEFPEKEVERDEQVTG</sequence>
<organism evidence="2 3">
    <name type="scientific">Neolewinella antarctica</name>
    <dbReference type="NCBI Taxonomy" id="442734"/>
    <lineage>
        <taxon>Bacteria</taxon>
        <taxon>Pseudomonadati</taxon>
        <taxon>Bacteroidota</taxon>
        <taxon>Saprospiria</taxon>
        <taxon>Saprospirales</taxon>
        <taxon>Lewinellaceae</taxon>
        <taxon>Neolewinella</taxon>
    </lineage>
</organism>
<dbReference type="Proteomes" id="UP000770785">
    <property type="component" value="Unassembled WGS sequence"/>
</dbReference>
<dbReference type="Gene3D" id="3.90.1570.10">
    <property type="entry name" value="tt1808, chain A"/>
    <property type="match status" value="1"/>
</dbReference>
<dbReference type="SUPFAM" id="SSF52980">
    <property type="entry name" value="Restriction endonuclease-like"/>
    <property type="match status" value="1"/>
</dbReference>
<gene>
    <name evidence="2" type="ORF">GGR27_002513</name>
</gene>
<dbReference type="InterPro" id="IPR012296">
    <property type="entry name" value="Nuclease_put_TT1808"/>
</dbReference>